<organism evidence="3 4">
    <name type="scientific">Paraglomus occultum</name>
    <dbReference type="NCBI Taxonomy" id="144539"/>
    <lineage>
        <taxon>Eukaryota</taxon>
        <taxon>Fungi</taxon>
        <taxon>Fungi incertae sedis</taxon>
        <taxon>Mucoromycota</taxon>
        <taxon>Glomeromycotina</taxon>
        <taxon>Glomeromycetes</taxon>
        <taxon>Paraglomerales</taxon>
        <taxon>Paraglomeraceae</taxon>
        <taxon>Paraglomus</taxon>
    </lineage>
</organism>
<evidence type="ECO:0000259" key="2">
    <source>
        <dbReference type="PROSITE" id="PS50090"/>
    </source>
</evidence>
<comment type="caution">
    <text evidence="3">The sequence shown here is derived from an EMBL/GenBank/DDBJ whole genome shotgun (WGS) entry which is preliminary data.</text>
</comment>
<dbReference type="AlphaFoldDB" id="A0A9N9HAN2"/>
<gene>
    <name evidence="3" type="ORF">POCULU_LOCUS10466</name>
</gene>
<sequence length="238" mass="28194">MKRHQPFEFIMHDPSNKTKRRVTQSNSSNRHGVTSQTDLPNSEINNFGSQIMDSENANDINADGDNANDVDVDSTIDTGGNHNNTLPEFKRSKNWQREETLTLIGIMKSYYKSLNTAKSPVQKGKVWQSICDEFSTICPDTWRSDKAIRKRWDKLLEDYKRVQDNNRKTGAERMEFEYEEEIRDVVIDDPVFNEVYDSENRRDMIERRVRRRETRNDGIELIRELHEENREENRVYRD</sequence>
<protein>
    <submittedName>
        <fullName evidence="3">10196_t:CDS:1</fullName>
    </submittedName>
</protein>
<name>A0A9N9HAN2_9GLOM</name>
<dbReference type="InterPro" id="IPR044822">
    <property type="entry name" value="Myb_DNA-bind_4"/>
</dbReference>
<evidence type="ECO:0000256" key="1">
    <source>
        <dbReference type="SAM" id="MobiDB-lite"/>
    </source>
</evidence>
<dbReference type="PROSITE" id="PS50090">
    <property type="entry name" value="MYB_LIKE"/>
    <property type="match status" value="1"/>
</dbReference>
<dbReference type="InterPro" id="IPR001005">
    <property type="entry name" value="SANT/Myb"/>
</dbReference>
<keyword evidence="4" id="KW-1185">Reference proteome</keyword>
<dbReference type="Proteomes" id="UP000789572">
    <property type="component" value="Unassembled WGS sequence"/>
</dbReference>
<evidence type="ECO:0000313" key="4">
    <source>
        <dbReference type="Proteomes" id="UP000789572"/>
    </source>
</evidence>
<reference evidence="3" key="1">
    <citation type="submission" date="2021-06" db="EMBL/GenBank/DDBJ databases">
        <authorList>
            <person name="Kallberg Y."/>
            <person name="Tangrot J."/>
            <person name="Rosling A."/>
        </authorList>
    </citation>
    <scope>NUCLEOTIDE SEQUENCE</scope>
    <source>
        <strain evidence="3">IA702</strain>
    </source>
</reference>
<feature type="non-terminal residue" evidence="3">
    <location>
        <position position="238"/>
    </location>
</feature>
<accession>A0A9N9HAN2</accession>
<feature type="compositionally biased region" description="Polar residues" evidence="1">
    <location>
        <begin position="23"/>
        <end position="49"/>
    </location>
</feature>
<feature type="domain" description="Myb-like" evidence="2">
    <location>
        <begin position="87"/>
        <end position="156"/>
    </location>
</feature>
<feature type="region of interest" description="Disordered" evidence="1">
    <location>
        <begin position="1"/>
        <end position="49"/>
    </location>
</feature>
<dbReference type="EMBL" id="CAJVPJ010005416">
    <property type="protein sequence ID" value="CAG8661198.1"/>
    <property type="molecule type" value="Genomic_DNA"/>
</dbReference>
<dbReference type="Gene3D" id="1.10.10.60">
    <property type="entry name" value="Homeodomain-like"/>
    <property type="match status" value="1"/>
</dbReference>
<evidence type="ECO:0000313" key="3">
    <source>
        <dbReference type="EMBL" id="CAG8661198.1"/>
    </source>
</evidence>
<dbReference type="Pfam" id="PF13837">
    <property type="entry name" value="Myb_DNA-bind_4"/>
    <property type="match status" value="1"/>
</dbReference>
<dbReference type="OrthoDB" id="1927263at2759"/>
<proteinExistence type="predicted"/>